<dbReference type="SUPFAM" id="SSF52402">
    <property type="entry name" value="Adenine nucleotide alpha hydrolases-like"/>
    <property type="match status" value="2"/>
</dbReference>
<dbReference type="RefSeq" id="WP_189699868.1">
    <property type="nucleotide sequence ID" value="NZ_BMTA01000015.1"/>
</dbReference>
<keyword evidence="4" id="KW-1185">Reference proteome</keyword>
<evidence type="ECO:0000313" key="3">
    <source>
        <dbReference type="EMBL" id="QOV43856.1"/>
    </source>
</evidence>
<dbReference type="Pfam" id="PF00582">
    <property type="entry name" value="Usp"/>
    <property type="match status" value="2"/>
</dbReference>
<accession>A0A7M2T5B8</accession>
<dbReference type="InterPro" id="IPR014729">
    <property type="entry name" value="Rossmann-like_a/b/a_fold"/>
</dbReference>
<dbReference type="PANTHER" id="PTHR46553">
    <property type="entry name" value="ADENINE NUCLEOTIDE ALPHA HYDROLASES-LIKE SUPERFAMILY PROTEIN"/>
    <property type="match status" value="1"/>
</dbReference>
<feature type="domain" description="UspA" evidence="2">
    <location>
        <begin position="161"/>
        <end position="295"/>
    </location>
</feature>
<protein>
    <submittedName>
        <fullName evidence="3">Universal stress protein</fullName>
    </submittedName>
</protein>
<dbReference type="EMBL" id="CP063374">
    <property type="protein sequence ID" value="QOV43856.1"/>
    <property type="molecule type" value="Genomic_DNA"/>
</dbReference>
<dbReference type="AlphaFoldDB" id="A0A7M2T5B8"/>
<name>A0A7M2T5B8_STRCW</name>
<evidence type="ECO:0000313" key="4">
    <source>
        <dbReference type="Proteomes" id="UP000594008"/>
    </source>
</evidence>
<organism evidence="3 4">
    <name type="scientific">Streptomyces chromofuscus</name>
    <dbReference type="NCBI Taxonomy" id="42881"/>
    <lineage>
        <taxon>Bacteria</taxon>
        <taxon>Bacillati</taxon>
        <taxon>Actinomycetota</taxon>
        <taxon>Actinomycetes</taxon>
        <taxon>Kitasatosporales</taxon>
        <taxon>Streptomycetaceae</taxon>
        <taxon>Streptomyces</taxon>
    </lineage>
</organism>
<dbReference type="PRINTS" id="PR01438">
    <property type="entry name" value="UNVRSLSTRESS"/>
</dbReference>
<dbReference type="InterPro" id="IPR006015">
    <property type="entry name" value="Universal_stress_UspA"/>
</dbReference>
<evidence type="ECO:0000256" key="1">
    <source>
        <dbReference type="ARBA" id="ARBA00008791"/>
    </source>
</evidence>
<feature type="domain" description="UspA" evidence="2">
    <location>
        <begin position="13"/>
        <end position="147"/>
    </location>
</feature>
<gene>
    <name evidence="3" type="ORF">IPT68_29905</name>
</gene>
<sequence length="301" mass="31910">MNAGVERAHGGALVVGVDGSEPSLRAVDWAADEAVLHGVPLRVVYACLWERYEGAVLARDIGRATELPLAQDVVGTAAERARGRHPGLQVSAEVVFEEPEYALVREARHASALVVGTRGRSGIAETLLGSVSLAVAAHADCPVIVLRGSHDNRATPPVHGRVVVGVGENPKESAAVRYAAEESRRRGVPLEAVRAWRCPAHETTDHPLLAGEPARLHEARAVEELDAALQDLPAGVDVQRRTVEGHARRVLADASHSADLLVVGARRREGHLGLQLGRVAHAVLHHSACPVAIVPHQGHDA</sequence>
<dbReference type="InterPro" id="IPR006016">
    <property type="entry name" value="UspA"/>
</dbReference>
<dbReference type="Gene3D" id="3.40.50.620">
    <property type="entry name" value="HUPs"/>
    <property type="match status" value="2"/>
</dbReference>
<comment type="similarity">
    <text evidence="1">Belongs to the universal stress protein A family.</text>
</comment>
<dbReference type="PANTHER" id="PTHR46553:SF3">
    <property type="entry name" value="ADENINE NUCLEOTIDE ALPHA HYDROLASES-LIKE SUPERFAMILY PROTEIN"/>
    <property type="match status" value="1"/>
</dbReference>
<reference evidence="3 4" key="1">
    <citation type="submission" date="2020-10" db="EMBL/GenBank/DDBJ databases">
        <title>Streptomyces chromofuscus complate genome analysis.</title>
        <authorList>
            <person name="Anwar N."/>
        </authorList>
    </citation>
    <scope>NUCLEOTIDE SEQUENCE [LARGE SCALE GENOMIC DNA]</scope>
    <source>
        <strain evidence="3 4">DSM 40273</strain>
    </source>
</reference>
<dbReference type="Proteomes" id="UP000594008">
    <property type="component" value="Chromosome"/>
</dbReference>
<proteinExistence type="inferred from homology"/>
<dbReference type="KEGG" id="schf:IPT68_29905"/>
<evidence type="ECO:0000259" key="2">
    <source>
        <dbReference type="Pfam" id="PF00582"/>
    </source>
</evidence>